<reference evidence="1" key="1">
    <citation type="journal article" date="2020" name="Nature">
        <title>Giant virus diversity and host interactions through global metagenomics.</title>
        <authorList>
            <person name="Schulz F."/>
            <person name="Roux S."/>
            <person name="Paez-Espino D."/>
            <person name="Jungbluth S."/>
            <person name="Walsh D.A."/>
            <person name="Denef V.J."/>
            <person name="McMahon K.D."/>
            <person name="Konstantinidis K.T."/>
            <person name="Eloe-Fadrosh E.A."/>
            <person name="Kyrpides N.C."/>
            <person name="Woyke T."/>
        </authorList>
    </citation>
    <scope>NUCLEOTIDE SEQUENCE</scope>
    <source>
        <strain evidence="1">GVMAG-S-3300013286-35</strain>
    </source>
</reference>
<dbReference type="EMBL" id="MN741001">
    <property type="protein sequence ID" value="QHU22204.1"/>
    <property type="molecule type" value="Genomic_DNA"/>
</dbReference>
<accession>A0A6C0L0A7</accession>
<sequence>MKCPPGQYYDKDAKKCLLNEILPGAKGKSQSPCREGEAWLPAVRRCIRKNVYAADYGEKAVRAASAEQKRLRKGRAPVAAVPVAAAPVAAPVAAPAAPAVRRRASPVHIVVPKAAASAARMEKLKIETKEPRENATMPPGLNRAEMVEWLTRHCHNTEDPVSLESFAEIDLKDLRSLVRLGSGFCYTVDGLDDHIKSSLERDVPVKNMLNPSYRLTARDYGAIKKQGRAIRKTYKLPKRITELPAEHYKLYIGVIGEPEYKYVFLYDERKTIPVPGGYVDYGPAVPEGGWLGYIPSAGTTTLEKLIKKAFRVGRLFNKVTKPFGCCRVHVKKGKEYWSTGAEAKIKAMEDELRDIL</sequence>
<protein>
    <submittedName>
        <fullName evidence="1">Uncharacterized protein</fullName>
    </submittedName>
</protein>
<organism evidence="1">
    <name type="scientific">viral metagenome</name>
    <dbReference type="NCBI Taxonomy" id="1070528"/>
    <lineage>
        <taxon>unclassified sequences</taxon>
        <taxon>metagenomes</taxon>
        <taxon>organismal metagenomes</taxon>
    </lineage>
</organism>
<evidence type="ECO:0000313" key="1">
    <source>
        <dbReference type="EMBL" id="QHU22204.1"/>
    </source>
</evidence>
<proteinExistence type="predicted"/>
<name>A0A6C0L0A7_9ZZZZ</name>
<dbReference type="AlphaFoldDB" id="A0A6C0L0A7"/>